<reference evidence="2 3" key="1">
    <citation type="submission" date="2023-05" db="EMBL/GenBank/DDBJ databases">
        <title>A new hyperthermophilic archaea 'Ignisphaera cupida' sp. nov. and description of the family 'Ignisphaeraceae' fam. nov.</title>
        <authorList>
            <person name="Podosokorskaya O.A."/>
            <person name="Elcheninov A.G."/>
            <person name="Klukina A."/>
            <person name="Merkel A.Y."/>
        </authorList>
    </citation>
    <scope>NUCLEOTIDE SEQUENCE [LARGE SCALE GENOMIC DNA]</scope>
    <source>
        <strain evidence="2 3">4213-co</strain>
    </source>
</reference>
<feature type="domain" description="Polymerase nucleotidyl transferase" evidence="1">
    <location>
        <begin position="13"/>
        <end position="98"/>
    </location>
</feature>
<name>A0ABD4Z6Z6_9CREN</name>
<accession>A0ABD4Z6Z6</accession>
<evidence type="ECO:0000259" key="1">
    <source>
        <dbReference type="Pfam" id="PF01909"/>
    </source>
</evidence>
<dbReference type="CDD" id="cd05403">
    <property type="entry name" value="NT_KNTase_like"/>
    <property type="match status" value="1"/>
</dbReference>
<dbReference type="AlphaFoldDB" id="A0ABD4Z6Z6"/>
<protein>
    <submittedName>
        <fullName evidence="2">Nucleotidyltransferase domain-containing protein</fullName>
    </submittedName>
</protein>
<dbReference type="Pfam" id="PF01909">
    <property type="entry name" value="NTP_transf_2"/>
    <property type="match status" value="1"/>
</dbReference>
<evidence type="ECO:0000313" key="3">
    <source>
        <dbReference type="Proteomes" id="UP001529235"/>
    </source>
</evidence>
<dbReference type="EMBL" id="JASNVW010000003">
    <property type="protein sequence ID" value="MDK6028899.1"/>
    <property type="molecule type" value="Genomic_DNA"/>
</dbReference>
<organism evidence="2 3">
    <name type="scientific">Ignisphaera cupida</name>
    <dbReference type="NCBI Taxonomy" id="3050454"/>
    <lineage>
        <taxon>Archaea</taxon>
        <taxon>Thermoproteota</taxon>
        <taxon>Thermoprotei</taxon>
        <taxon>Desulfurococcales</taxon>
        <taxon>Desulfurococcaceae</taxon>
        <taxon>Ignisphaera</taxon>
    </lineage>
</organism>
<dbReference type="Proteomes" id="UP001529235">
    <property type="component" value="Unassembled WGS sequence"/>
</dbReference>
<keyword evidence="3" id="KW-1185">Reference proteome</keyword>
<dbReference type="InterPro" id="IPR043519">
    <property type="entry name" value="NT_sf"/>
</dbReference>
<dbReference type="Gene3D" id="3.30.460.10">
    <property type="entry name" value="Beta Polymerase, domain 2"/>
    <property type="match status" value="1"/>
</dbReference>
<sequence length="107" mass="12577">MREPPTWLINILRRFVAEAEKLLGSVEVYLFGSYARGDWLEDSDVDLIVVSPAFRGLDVGKRYSIVRRFLPKDMGFEILTYTPEEFEEAKRRSVVLQDAMKYWIKIE</sequence>
<evidence type="ECO:0000313" key="2">
    <source>
        <dbReference type="EMBL" id="MDK6028899.1"/>
    </source>
</evidence>
<gene>
    <name evidence="2" type="ORF">QPL79_05940</name>
</gene>
<dbReference type="PANTHER" id="PTHR43449:SF1">
    <property type="entry name" value="POLYMERASE BETA NUCLEOTIDYLTRANSFERASE DOMAIN-CONTAINING PROTEIN"/>
    <property type="match status" value="1"/>
</dbReference>
<dbReference type="SUPFAM" id="SSF81301">
    <property type="entry name" value="Nucleotidyltransferase"/>
    <property type="match status" value="1"/>
</dbReference>
<proteinExistence type="predicted"/>
<dbReference type="InterPro" id="IPR002934">
    <property type="entry name" value="Polymerase_NTP_transf_dom"/>
</dbReference>
<comment type="caution">
    <text evidence="2">The sequence shown here is derived from an EMBL/GenBank/DDBJ whole genome shotgun (WGS) entry which is preliminary data.</text>
</comment>
<dbReference type="PANTHER" id="PTHR43449">
    <property type="entry name" value="NUCLEOTIDYLTRANSFERASE"/>
    <property type="match status" value="1"/>
</dbReference>